<dbReference type="InterPro" id="IPR000719">
    <property type="entry name" value="Prot_kinase_dom"/>
</dbReference>
<keyword evidence="3 10" id="KW-0418">Kinase</keyword>
<feature type="transmembrane region" description="Helical" evidence="7">
    <location>
        <begin position="340"/>
        <end position="363"/>
    </location>
</feature>
<feature type="domain" description="HAMP" evidence="9">
    <location>
        <begin position="577"/>
        <end position="621"/>
    </location>
</feature>
<sequence length="966" mass="104811">MRAKPRLGLRWLVVTFGLSLAVPLDARAEVSTPVESVRLYTGAWEYRWGDSPRLADGSLAWAAPGDAPGFLALDARGSPSGREGRTTLWLRTKLSGDAPGDDTLYLRGVDQIFEAYLDGEQIYHFGNFEGEGARRFLGYKAHYLPLGEGFHGKHLALRIHSDHVNIGLFGEPMLGERSALVTAVIKRDLPTLGMGLIMLSLGAFVFCLFLARRKERAYLTYSILALSTGAYFTAVSPSRQLVADAPLAWVHAELFCLYLMGSFLTAYFEHIFGRGWLGLVRWIRFAFVGYTALAAVLVAAGVVPVLRTLLPYQVLLLVAAVVLITRAVRGAWDGSPDARIFGAGFIAAATAGCYDVLGAMGVLSRANLPLGHIGFFILTLAMGLILARRFLEVQERLGQYSTVLGLSLASARVLEPGQQAQVALDELIRLLKAKRALLFLTRTEGERTGELELRAKRDVAGASIGAGPAEMSRSLEGLALRADVVERVRAERRPLITRSQSGKRRRSAMAAPLLIRDELLGVVYLEADESRAPFNDADLTILLGLGTQLSITIVTTRAVRLELMSALQERRIEKQGALLDAASRLAKGDIETPIAVDGGSELAELGLALEGMRRDVRAKIQMLEAKNAEVEVLNDELRRKIEARTMTLLSAVLGHESGAPVPRLKAGDVAAARYRVVRKLGEGAMGVVYEATRVTDGRSVALKLLTGAKDKPAVARFIREANILARLNHPNLVSIADVDVTEAGHLYLVMELVAGAPLDKHERRRGDVAFALSTLAQIAEGLAAVHASGVVHRDLKPSNVLVTLEPDGTPLIKLADFGISTLAGDDAIAATVEEMEGTTEANDDEKTRILPRNKPAGMNVTRTGMLVGTPGYMAPELARRSRALRPSSDVFSLGIIAYELLTEERPFPMPPLFLVVQGRPIEVPDNLRRVPGLPPSLAALFERCLAEDPDARPTAREVVDVIRRVL</sequence>
<evidence type="ECO:0000256" key="4">
    <source>
        <dbReference type="ARBA" id="ARBA00022840"/>
    </source>
</evidence>
<dbReference type="InterPro" id="IPR003018">
    <property type="entry name" value="GAF"/>
</dbReference>
<dbReference type="CDD" id="cd14014">
    <property type="entry name" value="STKc_PknB_like"/>
    <property type="match status" value="1"/>
</dbReference>
<dbReference type="PANTHER" id="PTHR43289">
    <property type="entry name" value="MITOGEN-ACTIVATED PROTEIN KINASE KINASE KINASE 20-RELATED"/>
    <property type="match status" value="1"/>
</dbReference>
<evidence type="ECO:0000313" key="11">
    <source>
        <dbReference type="Proteomes" id="UP000440224"/>
    </source>
</evidence>
<reference evidence="10 11" key="1">
    <citation type="submission" date="2019-10" db="EMBL/GenBank/DDBJ databases">
        <title>A soil myxobacterium in the family Polyangiaceae.</title>
        <authorList>
            <person name="Li Y."/>
            <person name="Wang J."/>
        </authorList>
    </citation>
    <scope>NUCLEOTIDE SEQUENCE [LARGE SCALE GENOMIC DNA]</scope>
    <source>
        <strain evidence="10 11">DSM 14734</strain>
    </source>
</reference>
<dbReference type="Proteomes" id="UP000440224">
    <property type="component" value="Unassembled WGS sequence"/>
</dbReference>
<evidence type="ECO:0000256" key="2">
    <source>
        <dbReference type="ARBA" id="ARBA00022741"/>
    </source>
</evidence>
<dbReference type="SUPFAM" id="SSF56112">
    <property type="entry name" value="Protein kinase-like (PK-like)"/>
    <property type="match status" value="1"/>
</dbReference>
<dbReference type="InterPro" id="IPR008271">
    <property type="entry name" value="Ser/Thr_kinase_AS"/>
</dbReference>
<evidence type="ECO:0000256" key="5">
    <source>
        <dbReference type="PROSITE-ProRule" id="PRU10141"/>
    </source>
</evidence>
<dbReference type="AlphaFoldDB" id="A0A6N7Q6Y7"/>
<keyword evidence="7" id="KW-0812">Transmembrane</keyword>
<keyword evidence="2 5" id="KW-0547">Nucleotide-binding</keyword>
<accession>A0A6N7Q6Y7</accession>
<name>A0A6N7Q6Y7_9BACT</name>
<feature type="binding site" evidence="5">
    <location>
        <position position="703"/>
    </location>
    <ligand>
        <name>ATP</name>
        <dbReference type="ChEBI" id="CHEBI:30616"/>
    </ligand>
</feature>
<evidence type="ECO:0000259" key="8">
    <source>
        <dbReference type="PROSITE" id="PS50011"/>
    </source>
</evidence>
<dbReference type="PANTHER" id="PTHR43289:SF6">
    <property type="entry name" value="SERINE_THREONINE-PROTEIN KINASE NEKL-3"/>
    <property type="match status" value="1"/>
</dbReference>
<keyword evidence="6" id="KW-0175">Coiled coil</keyword>
<keyword evidence="7" id="KW-0472">Membrane</keyword>
<evidence type="ECO:0000256" key="3">
    <source>
        <dbReference type="ARBA" id="ARBA00022777"/>
    </source>
</evidence>
<feature type="domain" description="Protein kinase" evidence="8">
    <location>
        <begin position="674"/>
        <end position="966"/>
    </location>
</feature>
<dbReference type="Pfam" id="PF00069">
    <property type="entry name" value="Pkinase"/>
    <property type="match status" value="1"/>
</dbReference>
<evidence type="ECO:0000256" key="7">
    <source>
        <dbReference type="SAM" id="Phobius"/>
    </source>
</evidence>
<dbReference type="GO" id="GO:0005524">
    <property type="term" value="F:ATP binding"/>
    <property type="evidence" value="ECO:0007669"/>
    <property type="project" value="UniProtKB-UniRule"/>
</dbReference>
<feature type="transmembrane region" description="Helical" evidence="7">
    <location>
        <begin position="248"/>
        <end position="270"/>
    </location>
</feature>
<feature type="coiled-coil region" evidence="6">
    <location>
        <begin position="613"/>
        <end position="643"/>
    </location>
</feature>
<keyword evidence="4 5" id="KW-0067">ATP-binding</keyword>
<comment type="caution">
    <text evidence="10">The sequence shown here is derived from an EMBL/GenBank/DDBJ whole genome shotgun (WGS) entry which is preliminary data.</text>
</comment>
<dbReference type="PROSITE" id="PS00107">
    <property type="entry name" value="PROTEIN_KINASE_ATP"/>
    <property type="match status" value="1"/>
</dbReference>
<dbReference type="GO" id="GO:0007165">
    <property type="term" value="P:signal transduction"/>
    <property type="evidence" value="ECO:0007669"/>
    <property type="project" value="InterPro"/>
</dbReference>
<evidence type="ECO:0000256" key="1">
    <source>
        <dbReference type="ARBA" id="ARBA00022679"/>
    </source>
</evidence>
<dbReference type="EMBL" id="WJIE01000024">
    <property type="protein sequence ID" value="MRG98054.1"/>
    <property type="molecule type" value="Genomic_DNA"/>
</dbReference>
<dbReference type="Gene3D" id="1.10.510.10">
    <property type="entry name" value="Transferase(Phosphotransferase) domain 1"/>
    <property type="match status" value="1"/>
</dbReference>
<feature type="transmembrane region" description="Helical" evidence="7">
    <location>
        <begin position="369"/>
        <end position="387"/>
    </location>
</feature>
<dbReference type="InterPro" id="IPR011623">
    <property type="entry name" value="7TMR_DISM_rcpt_extracell_dom1"/>
</dbReference>
<dbReference type="Pfam" id="PF07695">
    <property type="entry name" value="7TMR-DISM_7TM"/>
    <property type="match status" value="1"/>
</dbReference>
<dbReference type="InterPro" id="IPR029016">
    <property type="entry name" value="GAF-like_dom_sf"/>
</dbReference>
<keyword evidence="7" id="KW-1133">Transmembrane helix</keyword>
<dbReference type="CDD" id="cd06225">
    <property type="entry name" value="HAMP"/>
    <property type="match status" value="1"/>
</dbReference>
<gene>
    <name evidence="10" type="ORF">GF068_40020</name>
</gene>
<dbReference type="InterPro" id="IPR003660">
    <property type="entry name" value="HAMP_dom"/>
</dbReference>
<dbReference type="Pfam" id="PF01590">
    <property type="entry name" value="GAF"/>
    <property type="match status" value="1"/>
</dbReference>
<feature type="transmembrane region" description="Helical" evidence="7">
    <location>
        <begin position="282"/>
        <end position="303"/>
    </location>
</feature>
<dbReference type="SMART" id="SM00304">
    <property type="entry name" value="HAMP"/>
    <property type="match status" value="1"/>
</dbReference>
<dbReference type="Gene3D" id="3.30.450.40">
    <property type="match status" value="1"/>
</dbReference>
<dbReference type="PROSITE" id="PS00108">
    <property type="entry name" value="PROTEIN_KINASE_ST"/>
    <property type="match status" value="1"/>
</dbReference>
<protein>
    <submittedName>
        <fullName evidence="10">Protein kinase</fullName>
    </submittedName>
</protein>
<dbReference type="GO" id="GO:0004674">
    <property type="term" value="F:protein serine/threonine kinase activity"/>
    <property type="evidence" value="ECO:0007669"/>
    <property type="project" value="TreeGrafter"/>
</dbReference>
<keyword evidence="11" id="KW-1185">Reference proteome</keyword>
<evidence type="ECO:0000259" key="9">
    <source>
        <dbReference type="PROSITE" id="PS50885"/>
    </source>
</evidence>
<dbReference type="SUPFAM" id="SSF55781">
    <property type="entry name" value="GAF domain-like"/>
    <property type="match status" value="1"/>
</dbReference>
<organism evidence="10 11">
    <name type="scientific">Polyangium spumosum</name>
    <dbReference type="NCBI Taxonomy" id="889282"/>
    <lineage>
        <taxon>Bacteria</taxon>
        <taxon>Pseudomonadati</taxon>
        <taxon>Myxococcota</taxon>
        <taxon>Polyangia</taxon>
        <taxon>Polyangiales</taxon>
        <taxon>Polyangiaceae</taxon>
        <taxon>Polyangium</taxon>
    </lineage>
</organism>
<dbReference type="SMART" id="SM00220">
    <property type="entry name" value="S_TKc"/>
    <property type="match status" value="1"/>
</dbReference>
<dbReference type="SMART" id="SM00065">
    <property type="entry name" value="GAF"/>
    <property type="match status" value="1"/>
</dbReference>
<feature type="transmembrane region" description="Helical" evidence="7">
    <location>
        <begin position="192"/>
        <end position="211"/>
    </location>
</feature>
<feature type="transmembrane region" description="Helical" evidence="7">
    <location>
        <begin position="218"/>
        <end position="236"/>
    </location>
</feature>
<keyword evidence="1" id="KW-0808">Transferase</keyword>
<dbReference type="InterPro" id="IPR011009">
    <property type="entry name" value="Kinase-like_dom_sf"/>
</dbReference>
<evidence type="ECO:0000256" key="6">
    <source>
        <dbReference type="SAM" id="Coils"/>
    </source>
</evidence>
<dbReference type="GO" id="GO:0016020">
    <property type="term" value="C:membrane"/>
    <property type="evidence" value="ECO:0007669"/>
    <property type="project" value="InterPro"/>
</dbReference>
<dbReference type="Gene3D" id="3.30.200.20">
    <property type="entry name" value="Phosphorylase Kinase, domain 1"/>
    <property type="match status" value="1"/>
</dbReference>
<dbReference type="Pfam" id="PF00672">
    <property type="entry name" value="HAMP"/>
    <property type="match status" value="1"/>
</dbReference>
<dbReference type="PROSITE" id="PS50885">
    <property type="entry name" value="HAMP"/>
    <property type="match status" value="1"/>
</dbReference>
<dbReference type="RefSeq" id="WP_153824829.1">
    <property type="nucleotide sequence ID" value="NZ_WJIE01000024.1"/>
</dbReference>
<dbReference type="InterPro" id="IPR017441">
    <property type="entry name" value="Protein_kinase_ATP_BS"/>
</dbReference>
<dbReference type="PROSITE" id="PS50011">
    <property type="entry name" value="PROTEIN_KINASE_DOM"/>
    <property type="match status" value="1"/>
</dbReference>
<dbReference type="OrthoDB" id="5480664at2"/>
<proteinExistence type="predicted"/>
<evidence type="ECO:0000313" key="10">
    <source>
        <dbReference type="EMBL" id="MRG98054.1"/>
    </source>
</evidence>